<gene>
    <name evidence="2" type="ORF">LQ327_16935</name>
</gene>
<organism evidence="2 3">
    <name type="scientific">Actinomycetospora endophytica</name>
    <dbReference type="NCBI Taxonomy" id="2291215"/>
    <lineage>
        <taxon>Bacteria</taxon>
        <taxon>Bacillati</taxon>
        <taxon>Actinomycetota</taxon>
        <taxon>Actinomycetes</taxon>
        <taxon>Pseudonocardiales</taxon>
        <taxon>Pseudonocardiaceae</taxon>
        <taxon>Actinomycetospora</taxon>
    </lineage>
</organism>
<evidence type="ECO:0000256" key="1">
    <source>
        <dbReference type="SAM" id="MobiDB-lite"/>
    </source>
</evidence>
<protein>
    <recommendedName>
        <fullName evidence="4">MmpS family membrane protein</fullName>
    </recommendedName>
</protein>
<evidence type="ECO:0008006" key="4">
    <source>
        <dbReference type="Google" id="ProtNLM"/>
    </source>
</evidence>
<dbReference type="InterPro" id="IPR038468">
    <property type="entry name" value="MmpS_C"/>
</dbReference>
<evidence type="ECO:0000313" key="3">
    <source>
        <dbReference type="Proteomes" id="UP001199469"/>
    </source>
</evidence>
<accession>A0ABS8P9V7</accession>
<proteinExistence type="predicted"/>
<keyword evidence="3" id="KW-1185">Reference proteome</keyword>
<evidence type="ECO:0000313" key="2">
    <source>
        <dbReference type="EMBL" id="MCD2195053.1"/>
    </source>
</evidence>
<feature type="region of interest" description="Disordered" evidence="1">
    <location>
        <begin position="1"/>
        <end position="21"/>
    </location>
</feature>
<comment type="caution">
    <text evidence="2">The sequence shown here is derived from an EMBL/GenBank/DDBJ whole genome shotgun (WGS) entry which is preliminary data.</text>
</comment>
<reference evidence="2 3" key="1">
    <citation type="submission" date="2021-11" db="EMBL/GenBank/DDBJ databases">
        <title>Draft genome sequence of Actinomycetospora sp. SF1 isolated from the rhizosphere soil.</title>
        <authorList>
            <person name="Duangmal K."/>
            <person name="Chantavorakit T."/>
        </authorList>
    </citation>
    <scope>NUCLEOTIDE SEQUENCE [LARGE SCALE GENOMIC DNA]</scope>
    <source>
        <strain evidence="2 3">TBRC 5722</strain>
    </source>
</reference>
<sequence length="107" mass="10770">MGACSSDPPPPGPQHTVEFSATGTAGGTAFGRYVGVGYLGSTSETTFSGLPFDLTLPLGYVPQPKMQVSLVGVPPNSRISCRITVDGRVVAAQTVTAPGQDAVCAGS</sequence>
<dbReference type="RefSeq" id="WP_230735731.1">
    <property type="nucleotide sequence ID" value="NZ_JAJNDB010000003.1"/>
</dbReference>
<dbReference type="Gene3D" id="2.60.40.2880">
    <property type="entry name" value="MmpS1-5, C-terminal soluble domain"/>
    <property type="match status" value="1"/>
</dbReference>
<name>A0ABS8P9V7_9PSEU</name>
<dbReference type="EMBL" id="JAJNDB010000003">
    <property type="protein sequence ID" value="MCD2195053.1"/>
    <property type="molecule type" value="Genomic_DNA"/>
</dbReference>
<dbReference type="Proteomes" id="UP001199469">
    <property type="component" value="Unassembled WGS sequence"/>
</dbReference>